<dbReference type="PROSITE" id="PS51004">
    <property type="entry name" value="SEMA"/>
    <property type="match status" value="1"/>
</dbReference>
<dbReference type="GO" id="GO:0007411">
    <property type="term" value="P:axon guidance"/>
    <property type="evidence" value="ECO:0007669"/>
    <property type="project" value="TreeGrafter"/>
</dbReference>
<dbReference type="InterPro" id="IPR027231">
    <property type="entry name" value="Semaphorin"/>
</dbReference>
<dbReference type="PANTHER" id="PTHR11036:SF127">
    <property type="entry name" value="SEMAPHORIN-1A"/>
    <property type="match status" value="1"/>
</dbReference>
<dbReference type="GO" id="GO:0071526">
    <property type="term" value="P:semaphorin-plexin signaling pathway"/>
    <property type="evidence" value="ECO:0007669"/>
    <property type="project" value="TreeGrafter"/>
</dbReference>
<comment type="caution">
    <text evidence="1">Lacks conserved residue(s) required for the propagation of feature annotation.</text>
</comment>
<evidence type="ECO:0000259" key="2">
    <source>
        <dbReference type="PROSITE" id="PS51004"/>
    </source>
</evidence>
<dbReference type="GO" id="GO:0005886">
    <property type="term" value="C:plasma membrane"/>
    <property type="evidence" value="ECO:0007669"/>
    <property type="project" value="TreeGrafter"/>
</dbReference>
<accession>A0A914RY84</accession>
<dbReference type="InterPro" id="IPR036352">
    <property type="entry name" value="Semap_dom_sf"/>
</dbReference>
<sequence>MKEDALSNADIVYLGLRCPNLCNNYEKHQHSVLRHYFLLPRVAAHHRCVDVRDTSMSSTYAISKVGDGEDASVLRFGNQTTADYFRLLDLDGEYLLIGARFPWSSTYHPQLAFGHPSGNTNPKMHPTLTIALCFQLIHISPFNGWQLAIRHHLGKFYSRHSSDQEHFFLRRTRDKNTFGHLKLLDKNYCPTQSAFHDACHNFVRVLAKDAASEVLVCGTNAFQPMCRQYDREKYGEYRQILEFSGLGISPYDPSHNSTFLRDGDVLYAGTVQNY</sequence>
<reference evidence="4" key="1">
    <citation type="submission" date="2022-11" db="UniProtKB">
        <authorList>
            <consortium name="WormBaseParasite"/>
        </authorList>
    </citation>
    <scope>IDENTIFICATION</scope>
</reference>
<dbReference type="PANTHER" id="PTHR11036">
    <property type="entry name" value="SEMAPHORIN"/>
    <property type="match status" value="1"/>
</dbReference>
<name>A0A914RY84_PAREQ</name>
<dbReference type="GO" id="GO:0030335">
    <property type="term" value="P:positive regulation of cell migration"/>
    <property type="evidence" value="ECO:0007669"/>
    <property type="project" value="TreeGrafter"/>
</dbReference>
<dbReference type="Proteomes" id="UP000887564">
    <property type="component" value="Unplaced"/>
</dbReference>
<dbReference type="InterPro" id="IPR015943">
    <property type="entry name" value="WD40/YVTN_repeat-like_dom_sf"/>
</dbReference>
<evidence type="ECO:0000256" key="1">
    <source>
        <dbReference type="PROSITE-ProRule" id="PRU00352"/>
    </source>
</evidence>
<dbReference type="SUPFAM" id="SSF101912">
    <property type="entry name" value="Sema domain"/>
    <property type="match status" value="1"/>
</dbReference>
<evidence type="ECO:0000313" key="3">
    <source>
        <dbReference type="Proteomes" id="UP000887564"/>
    </source>
</evidence>
<dbReference type="GO" id="GO:0045499">
    <property type="term" value="F:chemorepellent activity"/>
    <property type="evidence" value="ECO:0007669"/>
    <property type="project" value="TreeGrafter"/>
</dbReference>
<protein>
    <submittedName>
        <fullName evidence="4">Sema domain-containing protein</fullName>
    </submittedName>
</protein>
<dbReference type="GO" id="GO:0030215">
    <property type="term" value="F:semaphorin receptor binding"/>
    <property type="evidence" value="ECO:0007669"/>
    <property type="project" value="InterPro"/>
</dbReference>
<dbReference type="InterPro" id="IPR001627">
    <property type="entry name" value="Semap_dom"/>
</dbReference>
<feature type="domain" description="Sema" evidence="2">
    <location>
        <begin position="57"/>
        <end position="274"/>
    </location>
</feature>
<organism evidence="3 4">
    <name type="scientific">Parascaris equorum</name>
    <name type="common">Equine roundworm</name>
    <dbReference type="NCBI Taxonomy" id="6256"/>
    <lineage>
        <taxon>Eukaryota</taxon>
        <taxon>Metazoa</taxon>
        <taxon>Ecdysozoa</taxon>
        <taxon>Nematoda</taxon>
        <taxon>Chromadorea</taxon>
        <taxon>Rhabditida</taxon>
        <taxon>Spirurina</taxon>
        <taxon>Ascaridomorpha</taxon>
        <taxon>Ascaridoidea</taxon>
        <taxon>Ascarididae</taxon>
        <taxon>Parascaris</taxon>
    </lineage>
</organism>
<dbReference type="Gene3D" id="2.130.10.10">
    <property type="entry name" value="YVTN repeat-like/Quinoprotein amine dehydrogenase"/>
    <property type="match status" value="1"/>
</dbReference>
<evidence type="ECO:0000313" key="4">
    <source>
        <dbReference type="WBParaSite" id="PEQ_0000698501-mRNA-1"/>
    </source>
</evidence>
<dbReference type="AlphaFoldDB" id="A0A914RY84"/>
<dbReference type="WBParaSite" id="PEQ_0000698501-mRNA-1">
    <property type="protein sequence ID" value="PEQ_0000698501-mRNA-1"/>
    <property type="gene ID" value="PEQ_0000698501"/>
</dbReference>
<proteinExistence type="predicted"/>
<keyword evidence="3" id="KW-1185">Reference proteome</keyword>